<comment type="caution">
    <text evidence="1">The sequence shown here is derived from an EMBL/GenBank/DDBJ whole genome shotgun (WGS) entry which is preliminary data.</text>
</comment>
<dbReference type="Proteomes" id="UP001424741">
    <property type="component" value="Unassembled WGS sequence"/>
</dbReference>
<dbReference type="RefSeq" id="WP_346190086.1">
    <property type="nucleotide sequence ID" value="NZ_BAABRL010000019.1"/>
</dbReference>
<evidence type="ECO:0000313" key="2">
    <source>
        <dbReference type="Proteomes" id="UP001424741"/>
    </source>
</evidence>
<organism evidence="1 2">
    <name type="scientific">Rubritalea halochordaticola</name>
    <dbReference type="NCBI Taxonomy" id="714537"/>
    <lineage>
        <taxon>Bacteria</taxon>
        <taxon>Pseudomonadati</taxon>
        <taxon>Verrucomicrobiota</taxon>
        <taxon>Verrucomicrobiia</taxon>
        <taxon>Verrucomicrobiales</taxon>
        <taxon>Rubritaleaceae</taxon>
        <taxon>Rubritalea</taxon>
    </lineage>
</organism>
<accession>A0ABP9V4L2</accession>
<evidence type="ECO:0000313" key="1">
    <source>
        <dbReference type="EMBL" id="GAA5497609.1"/>
    </source>
</evidence>
<sequence>MKYEYKTIVLEIPRKPGLWSQKPQTDGLKHIDQTLAQLGEEGWNLVGVFPVTDGSNPAQISCALHYFSRPKA</sequence>
<dbReference type="EMBL" id="BAABRL010000019">
    <property type="protein sequence ID" value="GAA5497609.1"/>
    <property type="molecule type" value="Genomic_DNA"/>
</dbReference>
<keyword evidence="2" id="KW-1185">Reference proteome</keyword>
<dbReference type="Pfam" id="PF13783">
    <property type="entry name" value="DUF4177"/>
    <property type="match status" value="1"/>
</dbReference>
<name>A0ABP9V4L2_9BACT</name>
<proteinExistence type="predicted"/>
<reference evidence="1 2" key="1">
    <citation type="submission" date="2024-02" db="EMBL/GenBank/DDBJ databases">
        <title>Rubritalea halochordaticola NBRC 107102.</title>
        <authorList>
            <person name="Ichikawa N."/>
            <person name="Katano-Makiyama Y."/>
            <person name="Hidaka K."/>
        </authorList>
    </citation>
    <scope>NUCLEOTIDE SEQUENCE [LARGE SCALE GENOMIC DNA]</scope>
    <source>
        <strain evidence="1 2">NBRC 107102</strain>
    </source>
</reference>
<protein>
    <recommendedName>
        <fullName evidence="3">DUF4177 domain-containing protein</fullName>
    </recommendedName>
</protein>
<dbReference type="InterPro" id="IPR025234">
    <property type="entry name" value="YjzH-like"/>
</dbReference>
<gene>
    <name evidence="1" type="ORF">Rhal01_03805</name>
</gene>
<evidence type="ECO:0008006" key="3">
    <source>
        <dbReference type="Google" id="ProtNLM"/>
    </source>
</evidence>